<gene>
    <name evidence="2" type="ORF">VNO78_32343</name>
</gene>
<evidence type="ECO:0000313" key="2">
    <source>
        <dbReference type="EMBL" id="KAK7380012.1"/>
    </source>
</evidence>
<dbReference type="EMBL" id="JAYMYS010000009">
    <property type="protein sequence ID" value="KAK7380012.1"/>
    <property type="molecule type" value="Genomic_DNA"/>
</dbReference>
<sequence length="92" mass="10233">MEGSRATHPYYKSNPPSSTGAITQDWESKPKAQAQAQAQDLRNPKAVKKLEAGPYLICHRASKQRMYSNGRQDRLVAQQEMSGLEVEIGGCR</sequence>
<proteinExistence type="predicted"/>
<keyword evidence="3" id="KW-1185">Reference proteome</keyword>
<protein>
    <submittedName>
        <fullName evidence="2">Uncharacterized protein</fullName>
    </submittedName>
</protein>
<organism evidence="2 3">
    <name type="scientific">Psophocarpus tetragonolobus</name>
    <name type="common">Winged bean</name>
    <name type="synonym">Dolichos tetragonolobus</name>
    <dbReference type="NCBI Taxonomy" id="3891"/>
    <lineage>
        <taxon>Eukaryota</taxon>
        <taxon>Viridiplantae</taxon>
        <taxon>Streptophyta</taxon>
        <taxon>Embryophyta</taxon>
        <taxon>Tracheophyta</taxon>
        <taxon>Spermatophyta</taxon>
        <taxon>Magnoliopsida</taxon>
        <taxon>eudicotyledons</taxon>
        <taxon>Gunneridae</taxon>
        <taxon>Pentapetalae</taxon>
        <taxon>rosids</taxon>
        <taxon>fabids</taxon>
        <taxon>Fabales</taxon>
        <taxon>Fabaceae</taxon>
        <taxon>Papilionoideae</taxon>
        <taxon>50 kb inversion clade</taxon>
        <taxon>NPAAA clade</taxon>
        <taxon>indigoferoid/millettioid clade</taxon>
        <taxon>Phaseoleae</taxon>
        <taxon>Psophocarpus</taxon>
    </lineage>
</organism>
<accession>A0AAN9RQ37</accession>
<name>A0AAN9RQ37_PSOTE</name>
<dbReference type="Proteomes" id="UP001386955">
    <property type="component" value="Unassembled WGS sequence"/>
</dbReference>
<evidence type="ECO:0000256" key="1">
    <source>
        <dbReference type="SAM" id="MobiDB-lite"/>
    </source>
</evidence>
<evidence type="ECO:0000313" key="3">
    <source>
        <dbReference type="Proteomes" id="UP001386955"/>
    </source>
</evidence>
<reference evidence="2 3" key="1">
    <citation type="submission" date="2024-01" db="EMBL/GenBank/DDBJ databases">
        <title>The genomes of 5 underutilized Papilionoideae crops provide insights into root nodulation and disease resistanc.</title>
        <authorList>
            <person name="Jiang F."/>
        </authorList>
    </citation>
    <scope>NUCLEOTIDE SEQUENCE [LARGE SCALE GENOMIC DNA]</scope>
    <source>
        <strain evidence="2">DUOXIRENSHENG_FW03</strain>
        <tissue evidence="2">Leaves</tissue>
    </source>
</reference>
<comment type="caution">
    <text evidence="2">The sequence shown here is derived from an EMBL/GenBank/DDBJ whole genome shotgun (WGS) entry which is preliminary data.</text>
</comment>
<dbReference type="AlphaFoldDB" id="A0AAN9RQ37"/>
<feature type="region of interest" description="Disordered" evidence="1">
    <location>
        <begin position="1"/>
        <end position="46"/>
    </location>
</feature>